<evidence type="ECO:0000313" key="1">
    <source>
        <dbReference type="EMBL" id="SHG82169.1"/>
    </source>
</evidence>
<sequence>MPHTHCLRLILGDQLNLQHSWFQQVDDGVLYLVAELHQETGYVRHHSQKLCAFFAAMAAFAQQLTQQGHRVLHLTLDDTAAYPDLPALLAALAEQHRVTRIECQRPDEYRLLAQLADMTLPVSISMCDSEHFLLPFEEIERQFQRGKAHRMEPFYRRMRQRYNLLMTGDKPEGGKWNYDQDNRHALNAEALAQVPAPLCFDNPVGDILQRLDRHKVARFGAAPERLAWPINRDQSLQMLEDFCQHRLRHFGTYQDAMTDQSPHSWSLFHARLSFSLNTKMLHPMEVIEAVIGQYRQDEAITLAQVEGFVRQILGWREYVRGIYWANMPGYERLNFFNAQRALPAFYWSGETQMRCLSQAIGQSLEWGYAHHIQRLMVTGTFALLIGADPDEVDQWYLGIYLDAIEWVELPNTRGMSQYADGGLLASKPYAASGNYLNKMSDHCQSCRYRVQEKTGPHACPWNSLYWHFMVRHREVLDRNPRTRMVYRGWDNREPEQRQAVLDHAQHCLDNLDGL</sequence>
<dbReference type="Pfam" id="PF04244">
    <property type="entry name" value="DPRP"/>
    <property type="match status" value="1"/>
</dbReference>
<dbReference type="RefSeq" id="WP_067654277.1">
    <property type="nucleotide sequence ID" value="NZ_FQXG01000001.1"/>
</dbReference>
<gene>
    <name evidence="1" type="ORF">SAMN02745129_0826</name>
</gene>
<name>A0A1M5MZ13_9GAMM</name>
<evidence type="ECO:0000313" key="2">
    <source>
        <dbReference type="Proteomes" id="UP000184268"/>
    </source>
</evidence>
<dbReference type="PANTHER" id="PTHR38657:SF1">
    <property type="entry name" value="SLR1343 PROTEIN"/>
    <property type="match status" value="1"/>
</dbReference>
<dbReference type="Proteomes" id="UP000184268">
    <property type="component" value="Unassembled WGS sequence"/>
</dbReference>
<dbReference type="SUPFAM" id="SSF48173">
    <property type="entry name" value="Cryptochrome/photolyase FAD-binding domain"/>
    <property type="match status" value="1"/>
</dbReference>
<protein>
    <submittedName>
        <fullName evidence="1">Deoxyribodipyrimidine photolyase-related protein</fullName>
    </submittedName>
</protein>
<dbReference type="Gene3D" id="1.10.579.10">
    <property type="entry name" value="DNA Cyclobutane Dipyrimidine Photolyase, subunit A, domain 3"/>
    <property type="match status" value="1"/>
</dbReference>
<dbReference type="InterPro" id="IPR007357">
    <property type="entry name" value="PhrB-like"/>
</dbReference>
<dbReference type="OrthoDB" id="5288100at2"/>
<dbReference type="Gene3D" id="1.10.10.1710">
    <property type="entry name" value="Deoxyribodipyrimidine photolyase-related"/>
    <property type="match status" value="1"/>
</dbReference>
<keyword evidence="2" id="KW-1185">Reference proteome</keyword>
<organism evidence="1 2">
    <name type="scientific">Ferrimonas marina</name>
    <dbReference type="NCBI Taxonomy" id="299255"/>
    <lineage>
        <taxon>Bacteria</taxon>
        <taxon>Pseudomonadati</taxon>
        <taxon>Pseudomonadota</taxon>
        <taxon>Gammaproteobacteria</taxon>
        <taxon>Alteromonadales</taxon>
        <taxon>Ferrimonadaceae</taxon>
        <taxon>Ferrimonas</taxon>
    </lineage>
</organism>
<reference evidence="1 2" key="1">
    <citation type="submission" date="2016-11" db="EMBL/GenBank/DDBJ databases">
        <authorList>
            <person name="Jaros S."/>
            <person name="Januszkiewicz K."/>
            <person name="Wedrychowicz H."/>
        </authorList>
    </citation>
    <scope>NUCLEOTIDE SEQUENCE [LARGE SCALE GENOMIC DNA]</scope>
    <source>
        <strain evidence="1 2">DSM 16917</strain>
    </source>
</reference>
<dbReference type="GO" id="GO:0016829">
    <property type="term" value="F:lyase activity"/>
    <property type="evidence" value="ECO:0007669"/>
    <property type="project" value="UniProtKB-KW"/>
</dbReference>
<dbReference type="PANTHER" id="PTHR38657">
    <property type="entry name" value="SLR1343 PROTEIN"/>
    <property type="match status" value="1"/>
</dbReference>
<dbReference type="STRING" id="299255.SAMN02745129_0826"/>
<dbReference type="InterPro" id="IPR052551">
    <property type="entry name" value="UV-DNA_repair_photolyase"/>
</dbReference>
<dbReference type="Gene3D" id="3.40.50.620">
    <property type="entry name" value="HUPs"/>
    <property type="match status" value="1"/>
</dbReference>
<dbReference type="AlphaFoldDB" id="A0A1M5MZ13"/>
<dbReference type="InterPro" id="IPR036134">
    <property type="entry name" value="Crypto/Photolyase_FAD-like_sf"/>
</dbReference>
<keyword evidence="1" id="KW-0456">Lyase</keyword>
<dbReference type="Gene3D" id="1.25.40.80">
    <property type="match status" value="1"/>
</dbReference>
<proteinExistence type="predicted"/>
<accession>A0A1M5MZ13</accession>
<dbReference type="EMBL" id="FQXG01000001">
    <property type="protein sequence ID" value="SHG82169.1"/>
    <property type="molecule type" value="Genomic_DNA"/>
</dbReference>
<dbReference type="InterPro" id="IPR014729">
    <property type="entry name" value="Rossmann-like_a/b/a_fold"/>
</dbReference>